<gene>
    <name evidence="1" type="ORF">CH92_18740</name>
</gene>
<proteinExistence type="predicted"/>
<dbReference type="KEGG" id="pstt:CH92_18740"/>
<dbReference type="Proteomes" id="UP000019522">
    <property type="component" value="Chromosome"/>
</dbReference>
<dbReference type="EMBL" id="CP007441">
    <property type="protein sequence ID" value="AHL77687.1"/>
    <property type="molecule type" value="Genomic_DNA"/>
</dbReference>
<dbReference type="AlphaFoldDB" id="W8RGM8"/>
<reference evidence="2" key="1">
    <citation type="journal article" date="2014" name="Genome Announc.">
        <title>Complete Genome Sequence of the Highly Transformable Pseudomonas stutzeri Strain 28a24.</title>
        <authorList>
            <person name="Smith B.A."/>
            <person name="Dougherty K.M."/>
            <person name="Baltrus D.A."/>
        </authorList>
    </citation>
    <scope>NUCLEOTIDE SEQUENCE [LARGE SCALE GENOMIC DNA]</scope>
    <source>
        <strain evidence="2">28a24</strain>
    </source>
</reference>
<sequence length="62" mass="6849">MVEPFGHALPQAVDLRRQGTQLRRAIPDRHCFLLIVHVKYRPVSELGMNAAYTSTSPTAAGC</sequence>
<accession>W8RGM8</accession>
<evidence type="ECO:0000313" key="2">
    <source>
        <dbReference type="Proteomes" id="UP000019522"/>
    </source>
</evidence>
<name>W8RGM8_STUST</name>
<reference evidence="1 2" key="2">
    <citation type="submission" date="2014-03" db="EMBL/GenBank/DDBJ databases">
        <authorList>
            <person name="Baltrus D."/>
            <person name="Dougherty K."/>
        </authorList>
    </citation>
    <scope>NUCLEOTIDE SEQUENCE</scope>
    <source>
        <strain evidence="1 2">28a24</strain>
    </source>
</reference>
<protein>
    <submittedName>
        <fullName evidence="1">Uncharacterized protein</fullName>
    </submittedName>
</protein>
<organism evidence="1 2">
    <name type="scientific">Stutzerimonas stutzeri</name>
    <name type="common">Pseudomonas stutzeri</name>
    <dbReference type="NCBI Taxonomy" id="316"/>
    <lineage>
        <taxon>Bacteria</taxon>
        <taxon>Pseudomonadati</taxon>
        <taxon>Pseudomonadota</taxon>
        <taxon>Gammaproteobacteria</taxon>
        <taxon>Pseudomonadales</taxon>
        <taxon>Pseudomonadaceae</taxon>
        <taxon>Stutzerimonas</taxon>
    </lineage>
</organism>
<evidence type="ECO:0000313" key="1">
    <source>
        <dbReference type="EMBL" id="AHL77687.1"/>
    </source>
</evidence>